<keyword evidence="2" id="KW-1185">Reference proteome</keyword>
<organism evidence="1 2">
    <name type="scientific">Rubroshorea leprosula</name>
    <dbReference type="NCBI Taxonomy" id="152421"/>
    <lineage>
        <taxon>Eukaryota</taxon>
        <taxon>Viridiplantae</taxon>
        <taxon>Streptophyta</taxon>
        <taxon>Embryophyta</taxon>
        <taxon>Tracheophyta</taxon>
        <taxon>Spermatophyta</taxon>
        <taxon>Magnoliopsida</taxon>
        <taxon>eudicotyledons</taxon>
        <taxon>Gunneridae</taxon>
        <taxon>Pentapetalae</taxon>
        <taxon>rosids</taxon>
        <taxon>malvids</taxon>
        <taxon>Malvales</taxon>
        <taxon>Dipterocarpaceae</taxon>
        <taxon>Rubroshorea</taxon>
    </lineage>
</organism>
<gene>
    <name evidence="1" type="ORF">SLEP1_g37480</name>
</gene>
<name>A0AAV5KUR9_9ROSI</name>
<proteinExistence type="predicted"/>
<dbReference type="EMBL" id="BPVZ01000079">
    <property type="protein sequence ID" value="GKV28419.1"/>
    <property type="molecule type" value="Genomic_DNA"/>
</dbReference>
<evidence type="ECO:0000313" key="1">
    <source>
        <dbReference type="EMBL" id="GKV28419.1"/>
    </source>
</evidence>
<dbReference type="AlphaFoldDB" id="A0AAV5KUR9"/>
<evidence type="ECO:0000313" key="2">
    <source>
        <dbReference type="Proteomes" id="UP001054252"/>
    </source>
</evidence>
<comment type="caution">
    <text evidence="1">The sequence shown here is derived from an EMBL/GenBank/DDBJ whole genome shotgun (WGS) entry which is preliminary data.</text>
</comment>
<accession>A0AAV5KUR9</accession>
<protein>
    <submittedName>
        <fullName evidence="1">Uncharacterized protein</fullName>
    </submittedName>
</protein>
<reference evidence="1 2" key="1">
    <citation type="journal article" date="2021" name="Commun. Biol.">
        <title>The genome of Shorea leprosula (Dipterocarpaceae) highlights the ecological relevance of drought in aseasonal tropical rainforests.</title>
        <authorList>
            <person name="Ng K.K.S."/>
            <person name="Kobayashi M.J."/>
            <person name="Fawcett J.A."/>
            <person name="Hatakeyama M."/>
            <person name="Paape T."/>
            <person name="Ng C.H."/>
            <person name="Ang C.C."/>
            <person name="Tnah L.H."/>
            <person name="Lee C.T."/>
            <person name="Nishiyama T."/>
            <person name="Sese J."/>
            <person name="O'Brien M.J."/>
            <person name="Copetti D."/>
            <person name="Mohd Noor M.I."/>
            <person name="Ong R.C."/>
            <person name="Putra M."/>
            <person name="Sireger I.Z."/>
            <person name="Indrioko S."/>
            <person name="Kosugi Y."/>
            <person name="Izuno A."/>
            <person name="Isagi Y."/>
            <person name="Lee S.L."/>
            <person name="Shimizu K.K."/>
        </authorList>
    </citation>
    <scope>NUCLEOTIDE SEQUENCE [LARGE SCALE GENOMIC DNA]</scope>
    <source>
        <strain evidence="1">214</strain>
    </source>
</reference>
<dbReference type="Proteomes" id="UP001054252">
    <property type="component" value="Unassembled WGS sequence"/>
</dbReference>
<sequence>MATSIHGDSSRNILPRRSRLHDFSVAPPILAVLFEPGY</sequence>